<evidence type="ECO:0000256" key="1">
    <source>
        <dbReference type="SAM" id="MobiDB-lite"/>
    </source>
</evidence>
<reference evidence="2" key="1">
    <citation type="journal article" date="2023" name="Plant J.">
        <title>Genome sequences and population genomics provide insights into the demographic history, inbreeding, and mutation load of two 'living fossil' tree species of Dipteronia.</title>
        <authorList>
            <person name="Feng Y."/>
            <person name="Comes H.P."/>
            <person name="Chen J."/>
            <person name="Zhu S."/>
            <person name="Lu R."/>
            <person name="Zhang X."/>
            <person name="Li P."/>
            <person name="Qiu J."/>
            <person name="Olsen K.M."/>
            <person name="Qiu Y."/>
        </authorList>
    </citation>
    <scope>NUCLEOTIDE SEQUENCE</scope>
    <source>
        <strain evidence="2">NBL</strain>
    </source>
</reference>
<name>A0AAE0B6Y0_9ROSI</name>
<accession>A0AAE0B6Y0</accession>
<protein>
    <submittedName>
        <fullName evidence="2">Uncharacterized protein</fullName>
    </submittedName>
</protein>
<keyword evidence="3" id="KW-1185">Reference proteome</keyword>
<organism evidence="2 3">
    <name type="scientific">Dipteronia sinensis</name>
    <dbReference type="NCBI Taxonomy" id="43782"/>
    <lineage>
        <taxon>Eukaryota</taxon>
        <taxon>Viridiplantae</taxon>
        <taxon>Streptophyta</taxon>
        <taxon>Embryophyta</taxon>
        <taxon>Tracheophyta</taxon>
        <taxon>Spermatophyta</taxon>
        <taxon>Magnoliopsida</taxon>
        <taxon>eudicotyledons</taxon>
        <taxon>Gunneridae</taxon>
        <taxon>Pentapetalae</taxon>
        <taxon>rosids</taxon>
        <taxon>malvids</taxon>
        <taxon>Sapindales</taxon>
        <taxon>Sapindaceae</taxon>
        <taxon>Hippocastanoideae</taxon>
        <taxon>Acereae</taxon>
        <taxon>Dipteronia</taxon>
    </lineage>
</organism>
<dbReference type="AlphaFoldDB" id="A0AAE0B6Y0"/>
<evidence type="ECO:0000313" key="2">
    <source>
        <dbReference type="EMBL" id="KAK3230956.1"/>
    </source>
</evidence>
<dbReference type="EMBL" id="JANJYJ010000001">
    <property type="protein sequence ID" value="KAK3230956.1"/>
    <property type="molecule type" value="Genomic_DNA"/>
</dbReference>
<feature type="compositionally biased region" description="Polar residues" evidence="1">
    <location>
        <begin position="71"/>
        <end position="82"/>
    </location>
</feature>
<gene>
    <name evidence="2" type="ORF">Dsin_002837</name>
</gene>
<sequence length="88" mass="10156">MEFRDEADKRDNEAELRVHDLQVQLGQVSDDLNFYKHQYQTLGTNKLKSSPGMSSPIGKKIDFDLDPATREPQSPLQYTCSDSRMHKK</sequence>
<feature type="compositionally biased region" description="Basic and acidic residues" evidence="1">
    <location>
        <begin position="59"/>
        <end position="69"/>
    </location>
</feature>
<proteinExistence type="predicted"/>
<dbReference type="PANTHER" id="PTHR35689:SF1">
    <property type="entry name" value="EARLY ENDOSOME ANTIGEN"/>
    <property type="match status" value="1"/>
</dbReference>
<evidence type="ECO:0000313" key="3">
    <source>
        <dbReference type="Proteomes" id="UP001281410"/>
    </source>
</evidence>
<feature type="region of interest" description="Disordered" evidence="1">
    <location>
        <begin position="46"/>
        <end position="88"/>
    </location>
</feature>
<dbReference type="PANTHER" id="PTHR35689">
    <property type="entry name" value="EARLY ENDOSOME ANTIGEN"/>
    <property type="match status" value="1"/>
</dbReference>
<dbReference type="Proteomes" id="UP001281410">
    <property type="component" value="Unassembled WGS sequence"/>
</dbReference>
<comment type="caution">
    <text evidence="2">The sequence shown here is derived from an EMBL/GenBank/DDBJ whole genome shotgun (WGS) entry which is preliminary data.</text>
</comment>